<dbReference type="PANTHER" id="PTHR30363:SF44">
    <property type="entry name" value="AGA OPERON TRANSCRIPTIONAL REPRESSOR-RELATED"/>
    <property type="match status" value="1"/>
</dbReference>
<dbReference type="Gene3D" id="1.10.10.10">
    <property type="entry name" value="Winged helix-like DNA-binding domain superfamily/Winged helix DNA-binding domain"/>
    <property type="match status" value="1"/>
</dbReference>
<dbReference type="InterPro" id="IPR050313">
    <property type="entry name" value="Carb_Metab_HTH_regulators"/>
</dbReference>
<keyword evidence="4" id="KW-0238">DNA-binding</keyword>
<accession>A0A9X2BH87</accession>
<feature type="domain" description="HTH deoR-type" evidence="3">
    <location>
        <begin position="3"/>
        <end position="58"/>
    </location>
</feature>
<dbReference type="PRINTS" id="PR00037">
    <property type="entry name" value="HTHLACR"/>
</dbReference>
<dbReference type="PROSITE" id="PS51000">
    <property type="entry name" value="HTH_DEOR_2"/>
    <property type="match status" value="1"/>
</dbReference>
<dbReference type="PANTHER" id="PTHR30363">
    <property type="entry name" value="HTH-TYPE TRANSCRIPTIONAL REGULATOR SRLR-RELATED"/>
    <property type="match status" value="1"/>
</dbReference>
<keyword evidence="5" id="KW-1185">Reference proteome</keyword>
<evidence type="ECO:0000256" key="1">
    <source>
        <dbReference type="ARBA" id="ARBA00023015"/>
    </source>
</evidence>
<dbReference type="InterPro" id="IPR036390">
    <property type="entry name" value="WH_DNA-bd_sf"/>
</dbReference>
<evidence type="ECO:0000259" key="3">
    <source>
        <dbReference type="PROSITE" id="PS51000"/>
    </source>
</evidence>
<dbReference type="EMBL" id="JAIWJX010000002">
    <property type="protein sequence ID" value="MCK6259122.1"/>
    <property type="molecule type" value="Genomic_DNA"/>
</dbReference>
<evidence type="ECO:0000313" key="5">
    <source>
        <dbReference type="Proteomes" id="UP001139011"/>
    </source>
</evidence>
<comment type="caution">
    <text evidence="4">The sequence shown here is derived from an EMBL/GenBank/DDBJ whole genome shotgun (WGS) entry which is preliminary data.</text>
</comment>
<dbReference type="GO" id="GO:0003700">
    <property type="term" value="F:DNA-binding transcription factor activity"/>
    <property type="evidence" value="ECO:0007669"/>
    <property type="project" value="InterPro"/>
</dbReference>
<evidence type="ECO:0000256" key="2">
    <source>
        <dbReference type="ARBA" id="ARBA00023163"/>
    </source>
</evidence>
<dbReference type="GO" id="GO:0003677">
    <property type="term" value="F:DNA binding"/>
    <property type="evidence" value="ECO:0007669"/>
    <property type="project" value="UniProtKB-KW"/>
</dbReference>
<dbReference type="Gene3D" id="3.40.50.1360">
    <property type="match status" value="1"/>
</dbReference>
<evidence type="ECO:0000313" key="4">
    <source>
        <dbReference type="EMBL" id="MCK6259122.1"/>
    </source>
</evidence>
<dbReference type="AlphaFoldDB" id="A0A9X2BH87"/>
<name>A0A9X2BH87_9BACL</name>
<dbReference type="SUPFAM" id="SSF100950">
    <property type="entry name" value="NagB/RpiA/CoA transferase-like"/>
    <property type="match status" value="1"/>
</dbReference>
<organism evidence="4 5">
    <name type="scientific">Fictibacillus marinisediminis</name>
    <dbReference type="NCBI Taxonomy" id="2878389"/>
    <lineage>
        <taxon>Bacteria</taxon>
        <taxon>Bacillati</taxon>
        <taxon>Bacillota</taxon>
        <taxon>Bacilli</taxon>
        <taxon>Bacillales</taxon>
        <taxon>Fictibacillaceae</taxon>
        <taxon>Fictibacillus</taxon>
    </lineage>
</organism>
<dbReference type="Pfam" id="PF00455">
    <property type="entry name" value="DeoRC"/>
    <property type="match status" value="1"/>
</dbReference>
<dbReference type="InterPro" id="IPR037171">
    <property type="entry name" value="NagB/RpiA_transferase-like"/>
</dbReference>
<dbReference type="InterPro" id="IPR001034">
    <property type="entry name" value="DeoR_HTH"/>
</dbReference>
<dbReference type="Proteomes" id="UP001139011">
    <property type="component" value="Unassembled WGS sequence"/>
</dbReference>
<dbReference type="InterPro" id="IPR036388">
    <property type="entry name" value="WH-like_DNA-bd_sf"/>
</dbReference>
<dbReference type="SMART" id="SM00420">
    <property type="entry name" value="HTH_DEOR"/>
    <property type="match status" value="1"/>
</dbReference>
<sequence length="259" mass="28417">MLPLERKLEILKRTDKEGKVQIEQLVGELNVSGMTIRRDLAQLEKEGKVIRTHGGAVAVNPLIPETPYQNKSMTRVNQKHLIAKYAASLIPEGAQILLDSGTTTLEIAKVIKSRDDLTIVTNDLKIAAELIESPSEIICTGGTLQRGIGSFVGPHAQDLLNQIRVDLLFMGTHAINLEKGLTAPTMEKALIKRLMADAATTTWVVADSQKFNKSSFSQVCSLEKIEGIITDAELTPEDEVRYGEITSIYTVKENEVSHG</sequence>
<gene>
    <name evidence="4" type="ORF">LCY76_21350</name>
</gene>
<dbReference type="SMART" id="SM01134">
    <property type="entry name" value="DeoRC"/>
    <property type="match status" value="1"/>
</dbReference>
<reference evidence="4" key="1">
    <citation type="submission" date="2021-09" db="EMBL/GenBank/DDBJ databases">
        <title>Genome analysis of Fictibacillus sp. KIGAM418 isolated from marine sediment.</title>
        <authorList>
            <person name="Seo M.-J."/>
            <person name="Cho E.-S."/>
            <person name="Hwang C.Y."/>
        </authorList>
    </citation>
    <scope>NUCLEOTIDE SEQUENCE</scope>
    <source>
        <strain evidence="4">KIGAM418</strain>
    </source>
</reference>
<dbReference type="SUPFAM" id="SSF46785">
    <property type="entry name" value="Winged helix' DNA-binding domain"/>
    <property type="match status" value="1"/>
</dbReference>
<keyword evidence="1" id="KW-0805">Transcription regulation</keyword>
<dbReference type="RefSeq" id="WP_248254330.1">
    <property type="nucleotide sequence ID" value="NZ_JAIWJX010000002.1"/>
</dbReference>
<keyword evidence="2" id="KW-0804">Transcription</keyword>
<protein>
    <submittedName>
        <fullName evidence="4">DeoR/GlpR family DNA-binding transcription regulator</fullName>
    </submittedName>
</protein>
<dbReference type="InterPro" id="IPR014036">
    <property type="entry name" value="DeoR-like_C"/>
</dbReference>
<dbReference type="Pfam" id="PF08220">
    <property type="entry name" value="HTH_DeoR"/>
    <property type="match status" value="1"/>
</dbReference>
<proteinExistence type="predicted"/>